<name>A0A3B0TFL8_9ZZZZ</name>
<dbReference type="PANTHER" id="PTHR43433:SF5">
    <property type="entry name" value="AB HYDROLASE-1 DOMAIN-CONTAINING PROTEIN"/>
    <property type="match status" value="1"/>
</dbReference>
<reference evidence="2" key="1">
    <citation type="submission" date="2018-06" db="EMBL/GenBank/DDBJ databases">
        <authorList>
            <person name="Zhirakovskaya E."/>
        </authorList>
    </citation>
    <scope>NUCLEOTIDE SEQUENCE</scope>
</reference>
<feature type="domain" description="AB hydrolase-1" evidence="1">
    <location>
        <begin position="15"/>
        <end position="236"/>
    </location>
</feature>
<gene>
    <name evidence="2" type="ORF">MNBD_ALPHA07-1242</name>
</gene>
<sequence length="249" mass="26894">MTIGYQITGNGPVRLLMLHGWLSDQGIYDGIMPWFDPAKYTVARMDYRGYGRSRGMKGDYSIAEIAKDALGLADSLGWNSFHVLGHSMGGMVVQKMALMAPDKVISGIAVAPVPASGFEMDDGTREFFESSADDDAALTEIFNILTGQRHAPAVLEALTRSARSATTRAAYLGYLTAWTQTDFAADVAQIKMPVTVIAGAKDGALGPEVMENSYMKQLGNSRLKIIDAAGHYPMLETPPEFFSLIEAGL</sequence>
<protein>
    <recommendedName>
        <fullName evidence="1">AB hydrolase-1 domain-containing protein</fullName>
    </recommendedName>
</protein>
<dbReference type="InterPro" id="IPR029058">
    <property type="entry name" value="AB_hydrolase_fold"/>
</dbReference>
<dbReference type="SUPFAM" id="SSF53474">
    <property type="entry name" value="alpha/beta-Hydrolases"/>
    <property type="match status" value="1"/>
</dbReference>
<evidence type="ECO:0000259" key="1">
    <source>
        <dbReference type="Pfam" id="PF00561"/>
    </source>
</evidence>
<dbReference type="Gene3D" id="3.40.50.1820">
    <property type="entry name" value="alpha/beta hydrolase"/>
    <property type="match status" value="1"/>
</dbReference>
<dbReference type="PANTHER" id="PTHR43433">
    <property type="entry name" value="HYDROLASE, ALPHA/BETA FOLD FAMILY PROTEIN"/>
    <property type="match status" value="1"/>
</dbReference>
<dbReference type="AlphaFoldDB" id="A0A3B0TFL8"/>
<dbReference type="EMBL" id="UOEG01000306">
    <property type="protein sequence ID" value="VAW05776.1"/>
    <property type="molecule type" value="Genomic_DNA"/>
</dbReference>
<organism evidence="2">
    <name type="scientific">hydrothermal vent metagenome</name>
    <dbReference type="NCBI Taxonomy" id="652676"/>
    <lineage>
        <taxon>unclassified sequences</taxon>
        <taxon>metagenomes</taxon>
        <taxon>ecological metagenomes</taxon>
    </lineage>
</organism>
<dbReference type="Pfam" id="PF00561">
    <property type="entry name" value="Abhydrolase_1"/>
    <property type="match status" value="1"/>
</dbReference>
<dbReference type="InterPro" id="IPR050471">
    <property type="entry name" value="AB_hydrolase"/>
</dbReference>
<evidence type="ECO:0000313" key="2">
    <source>
        <dbReference type="EMBL" id="VAW05776.1"/>
    </source>
</evidence>
<accession>A0A3B0TFL8</accession>
<proteinExistence type="predicted"/>
<dbReference type="InterPro" id="IPR000073">
    <property type="entry name" value="AB_hydrolase_1"/>
</dbReference>